<proteinExistence type="predicted"/>
<gene>
    <name evidence="3" type="ORF">E8A74_43745</name>
</gene>
<protein>
    <recommendedName>
        <fullName evidence="2">CAAX prenyl protease 2/Lysostaphin resistance protein A-like domain-containing protein</fullName>
    </recommendedName>
</protein>
<name>A0A4U1IV99_9BACT</name>
<feature type="transmembrane region" description="Helical" evidence="1">
    <location>
        <begin position="197"/>
        <end position="218"/>
    </location>
</feature>
<evidence type="ECO:0000313" key="3">
    <source>
        <dbReference type="EMBL" id="TKC97904.1"/>
    </source>
</evidence>
<feature type="transmembrane region" description="Helical" evidence="1">
    <location>
        <begin position="158"/>
        <end position="185"/>
    </location>
</feature>
<feature type="transmembrane region" description="Helical" evidence="1">
    <location>
        <begin position="86"/>
        <end position="110"/>
    </location>
</feature>
<feature type="transmembrane region" description="Helical" evidence="1">
    <location>
        <begin position="238"/>
        <end position="258"/>
    </location>
</feature>
<dbReference type="GO" id="GO:0004175">
    <property type="term" value="F:endopeptidase activity"/>
    <property type="evidence" value="ECO:0007669"/>
    <property type="project" value="UniProtKB-ARBA"/>
</dbReference>
<feature type="domain" description="CAAX prenyl protease 2/Lysostaphin resistance protein A-like" evidence="2">
    <location>
        <begin position="119"/>
        <end position="212"/>
    </location>
</feature>
<keyword evidence="1" id="KW-0472">Membrane</keyword>
<keyword evidence="1" id="KW-1133">Transmembrane helix</keyword>
<dbReference type="OrthoDB" id="5522776at2"/>
<comment type="caution">
    <text evidence="3">The sequence shown here is derived from an EMBL/GenBank/DDBJ whole genome shotgun (WGS) entry which is preliminary data.</text>
</comment>
<dbReference type="Proteomes" id="UP000309215">
    <property type="component" value="Unassembled WGS sequence"/>
</dbReference>
<evidence type="ECO:0000313" key="4">
    <source>
        <dbReference type="Proteomes" id="UP000309215"/>
    </source>
</evidence>
<sequence length="271" mass="27245">MRPVPSATVRLDAPRTALREIAKGSAWLLGTAAAVRLAEVVVGRNPLVAALVGAIIVDLGTYRVGVRWDPDPSTGKEPRARAFRGIGLGLGVALVLVVVPLLVAVLAGFATVSAGSPSSSLGFALLRAAAVATRDELLYRGLPLVVAARAGLGPRFGIGYAVLAGVAALALVPGASWEALVLAAAQGALFAVLWARTGVAWASVAAHAGFTLLAGVGLRGGLLDVTWKSGLLGDGPRARGVVALVAAAVAVGMAIAAWKKLPARAVEKADA</sequence>
<dbReference type="Pfam" id="PF02517">
    <property type="entry name" value="Rce1-like"/>
    <property type="match status" value="1"/>
</dbReference>
<dbReference type="GO" id="GO:0080120">
    <property type="term" value="P:CAAX-box protein maturation"/>
    <property type="evidence" value="ECO:0007669"/>
    <property type="project" value="UniProtKB-ARBA"/>
</dbReference>
<dbReference type="AlphaFoldDB" id="A0A4U1IV99"/>
<organism evidence="3 4">
    <name type="scientific">Polyangium fumosum</name>
    <dbReference type="NCBI Taxonomy" id="889272"/>
    <lineage>
        <taxon>Bacteria</taxon>
        <taxon>Pseudomonadati</taxon>
        <taxon>Myxococcota</taxon>
        <taxon>Polyangia</taxon>
        <taxon>Polyangiales</taxon>
        <taxon>Polyangiaceae</taxon>
        <taxon>Polyangium</taxon>
    </lineage>
</organism>
<dbReference type="InterPro" id="IPR003675">
    <property type="entry name" value="Rce1/LyrA-like_dom"/>
</dbReference>
<evidence type="ECO:0000259" key="2">
    <source>
        <dbReference type="Pfam" id="PF02517"/>
    </source>
</evidence>
<keyword evidence="1" id="KW-0812">Transmembrane</keyword>
<dbReference type="EMBL" id="SSMQ01000079">
    <property type="protein sequence ID" value="TKC97904.1"/>
    <property type="molecule type" value="Genomic_DNA"/>
</dbReference>
<accession>A0A4U1IV99</accession>
<reference evidence="3 4" key="1">
    <citation type="submission" date="2019-04" db="EMBL/GenBank/DDBJ databases">
        <authorList>
            <person name="Li Y."/>
            <person name="Wang J."/>
        </authorList>
    </citation>
    <scope>NUCLEOTIDE SEQUENCE [LARGE SCALE GENOMIC DNA]</scope>
    <source>
        <strain evidence="3 4">DSM 14668</strain>
    </source>
</reference>
<keyword evidence="4" id="KW-1185">Reference proteome</keyword>
<evidence type="ECO:0000256" key="1">
    <source>
        <dbReference type="SAM" id="Phobius"/>
    </source>
</evidence>